<keyword evidence="2" id="KW-1185">Reference proteome</keyword>
<evidence type="ECO:0000313" key="2">
    <source>
        <dbReference type="Proteomes" id="UP000256294"/>
    </source>
</evidence>
<dbReference type="EMBL" id="QTUB01000001">
    <property type="protein sequence ID" value="REF27850.1"/>
    <property type="molecule type" value="Genomic_DNA"/>
</dbReference>
<sequence>MLKRKRKNPADNILPKRVYRGKSKYEYHPATGGSISICCLNSPLSVIWKEYNKIVEKIEKKQYIELDICQN</sequence>
<protein>
    <recommendedName>
        <fullName evidence="3">Integrase</fullName>
    </recommendedName>
</protein>
<organism evidence="1 2">
    <name type="scientific">Xenorhabdus cabanillasii</name>
    <dbReference type="NCBI Taxonomy" id="351673"/>
    <lineage>
        <taxon>Bacteria</taxon>
        <taxon>Pseudomonadati</taxon>
        <taxon>Pseudomonadota</taxon>
        <taxon>Gammaproteobacteria</taxon>
        <taxon>Enterobacterales</taxon>
        <taxon>Morganellaceae</taxon>
        <taxon>Xenorhabdus</taxon>
    </lineage>
</organism>
<accession>A0A3D9UIS4</accession>
<dbReference type="RefSeq" id="WP_170140350.1">
    <property type="nucleotide sequence ID" value="NZ_QTUB01000001.1"/>
</dbReference>
<reference evidence="1 2" key="1">
    <citation type="submission" date="2018-08" db="EMBL/GenBank/DDBJ databases">
        <title>Genomic Encyclopedia of Archaeal and Bacterial Type Strains, Phase II (KMG-II): from individual species to whole genera.</title>
        <authorList>
            <person name="Goeker M."/>
        </authorList>
    </citation>
    <scope>NUCLEOTIDE SEQUENCE [LARGE SCALE GENOMIC DNA]</scope>
    <source>
        <strain evidence="1 2">DSM 17905</strain>
    </source>
</reference>
<evidence type="ECO:0008006" key="3">
    <source>
        <dbReference type="Google" id="ProtNLM"/>
    </source>
</evidence>
<proteinExistence type="predicted"/>
<evidence type="ECO:0000313" key="1">
    <source>
        <dbReference type="EMBL" id="REF27850.1"/>
    </source>
</evidence>
<dbReference type="AlphaFoldDB" id="A0A3D9UIS4"/>
<dbReference type="Proteomes" id="UP000256294">
    <property type="component" value="Unassembled WGS sequence"/>
</dbReference>
<gene>
    <name evidence="1" type="ORF">BDD26_2672</name>
</gene>
<comment type="caution">
    <text evidence="1">The sequence shown here is derived from an EMBL/GenBank/DDBJ whole genome shotgun (WGS) entry which is preliminary data.</text>
</comment>
<name>A0A3D9UIS4_9GAMM</name>